<dbReference type="InterPro" id="IPR002938">
    <property type="entry name" value="FAD-bd"/>
</dbReference>
<gene>
    <name evidence="4" type="ORF">OM33_21595</name>
</gene>
<name>A0A0A7ELQ1_9GAMM</name>
<evidence type="ECO:0000256" key="2">
    <source>
        <dbReference type="ARBA" id="ARBA00023033"/>
    </source>
</evidence>
<keyword evidence="2" id="KW-0503">Monooxygenase</keyword>
<dbReference type="RefSeq" id="WP_040136718.1">
    <property type="nucleotide sequence ID" value="NZ_CP009889.1"/>
</dbReference>
<dbReference type="GO" id="GO:0071949">
    <property type="term" value="F:FAD binding"/>
    <property type="evidence" value="ECO:0007669"/>
    <property type="project" value="InterPro"/>
</dbReference>
<feature type="domain" description="FAD-binding" evidence="3">
    <location>
        <begin position="2"/>
        <end position="306"/>
    </location>
</feature>
<proteinExistence type="predicted"/>
<keyword evidence="5" id="KW-1185">Reference proteome</keyword>
<sequence>MKVLIVGAGIAGLLMYRELQRQEIEADIIEKQLSLNTLGAGICLPGNAMQQLEVLGLKQAILAKAHQVHEVRFETQQREVLAKASLNEGILASQPFVALTRKDLIETLAEGILDHIQFSRSVIDVRKHKSAQSVRFNDGAVVDYDLVIGADGINSSVRELLFAEPELTDLGVTQWRFLVNMPTDNLQPSYLVGNTDAFMFYPISKNKVYCYGQADNQYIKALYNDPKKSICEVFADYHPTVLHAIESAKMIHQGSLKSVMSKQVYTDRCVLIGDALHGCPPSLQQGVAQSLSDVLTLSRCLQNAYSIDVALADFKAKRLKQITWVVSESNKVIRLAKLGKSRFGRFIRNSLIRLQGPQNVKAWRKLMTELEADKCN</sequence>
<accession>A0A0A7ELQ1</accession>
<dbReference type="GO" id="GO:0004497">
    <property type="term" value="F:monooxygenase activity"/>
    <property type="evidence" value="ECO:0007669"/>
    <property type="project" value="UniProtKB-KW"/>
</dbReference>
<protein>
    <recommendedName>
        <fullName evidence="3">FAD-binding domain-containing protein</fullName>
    </recommendedName>
</protein>
<dbReference type="AlphaFoldDB" id="A0A0A7ELQ1"/>
<dbReference type="EMBL" id="CP009889">
    <property type="protein sequence ID" value="AIY67590.1"/>
    <property type="molecule type" value="Genomic_DNA"/>
</dbReference>
<dbReference type="InterPro" id="IPR036188">
    <property type="entry name" value="FAD/NAD-bd_sf"/>
</dbReference>
<dbReference type="PRINTS" id="PR00420">
    <property type="entry name" value="RNGMNOXGNASE"/>
</dbReference>
<dbReference type="SUPFAM" id="SSF51905">
    <property type="entry name" value="FAD/NAD(P)-binding domain"/>
    <property type="match status" value="1"/>
</dbReference>
<evidence type="ECO:0000256" key="1">
    <source>
        <dbReference type="ARBA" id="ARBA00023002"/>
    </source>
</evidence>
<dbReference type="STRING" id="1348114.OM33_21595"/>
<dbReference type="OrthoDB" id="9782160at2"/>
<organism evidence="4 5">
    <name type="scientific">Pseudoalteromonas piratica</name>
    <dbReference type="NCBI Taxonomy" id="1348114"/>
    <lineage>
        <taxon>Bacteria</taxon>
        <taxon>Pseudomonadati</taxon>
        <taxon>Pseudomonadota</taxon>
        <taxon>Gammaproteobacteria</taxon>
        <taxon>Alteromonadales</taxon>
        <taxon>Pseudoalteromonadaceae</taxon>
        <taxon>Pseudoalteromonas</taxon>
    </lineage>
</organism>
<keyword evidence="1" id="KW-0560">Oxidoreductase</keyword>
<dbReference type="PANTHER" id="PTHR13789">
    <property type="entry name" value="MONOOXYGENASE"/>
    <property type="match status" value="1"/>
</dbReference>
<dbReference type="eggNOG" id="COG0654">
    <property type="taxonomic scope" value="Bacteria"/>
</dbReference>
<reference evidence="4 5" key="1">
    <citation type="submission" date="2014-11" db="EMBL/GenBank/DDBJ databases">
        <title>Complete Genome Sequence of Pseudoalteromonas sp. Strain OCN003 Isolated from Kaneohe Bay, Oahu, Hawaii.</title>
        <authorList>
            <person name="Beurmann S."/>
            <person name="Videau P."/>
            <person name="Ushijima B."/>
            <person name="Smith A.M."/>
            <person name="Aeby G.S."/>
            <person name="Callahan S.M."/>
            <person name="Belcaid M."/>
        </authorList>
    </citation>
    <scope>NUCLEOTIDE SEQUENCE [LARGE SCALE GENOMIC DNA]</scope>
    <source>
        <strain evidence="4 5">OCN003</strain>
    </source>
</reference>
<evidence type="ECO:0000313" key="5">
    <source>
        <dbReference type="Proteomes" id="UP000030341"/>
    </source>
</evidence>
<dbReference type="HOGENOM" id="CLU_009665_19_5_6"/>
<dbReference type="Proteomes" id="UP000030341">
    <property type="component" value="Chromosome 2"/>
</dbReference>
<dbReference type="PANTHER" id="PTHR13789:SF309">
    <property type="entry name" value="PUTATIVE (AFU_ORTHOLOGUE AFUA_6G14510)-RELATED"/>
    <property type="match status" value="1"/>
</dbReference>
<dbReference type="KEGG" id="pseo:OM33_21595"/>
<dbReference type="InterPro" id="IPR050493">
    <property type="entry name" value="FAD-dep_Monooxygenase_BioMet"/>
</dbReference>
<dbReference type="Pfam" id="PF01494">
    <property type="entry name" value="FAD_binding_3"/>
    <property type="match status" value="1"/>
</dbReference>
<evidence type="ECO:0000313" key="4">
    <source>
        <dbReference type="EMBL" id="AIY67590.1"/>
    </source>
</evidence>
<evidence type="ECO:0000259" key="3">
    <source>
        <dbReference type="Pfam" id="PF01494"/>
    </source>
</evidence>
<dbReference type="Gene3D" id="3.50.50.60">
    <property type="entry name" value="FAD/NAD(P)-binding domain"/>
    <property type="match status" value="1"/>
</dbReference>